<sequence length="235" mass="27715">MRMENLSYINNNQLSQDQLIRIGDIVNFEGPLITLYQDRKYFDLYIFDWVDRDETTNRWLIYQVNAHALNRFLNREIPHTLLFESIPQKPIFVTDIHHGHTLLSSPIKEVHDIPKNYYPEETYFDKEDCPSTGKLKDAILDTITSSSLHNRLKHPSWIKADVHFMYTGSFSMRSKISMNLHESFDMNIGSNVEASYYRLDNINAIHLMSKVYTSAKQKENILDNKYRQKYSCLPV</sequence>
<evidence type="ECO:0000313" key="2">
    <source>
        <dbReference type="Proteomes" id="UP000651112"/>
    </source>
</evidence>
<gene>
    <name evidence="1" type="ORF">H8B21_08600</name>
</gene>
<comment type="caution">
    <text evidence="1">The sequence shown here is derived from an EMBL/GenBank/DDBJ whole genome shotgun (WGS) entry which is preliminary data.</text>
</comment>
<dbReference type="Proteomes" id="UP000651112">
    <property type="component" value="Unassembled WGS sequence"/>
</dbReference>
<reference evidence="1 2" key="1">
    <citation type="submission" date="2020-08" db="EMBL/GenBank/DDBJ databases">
        <title>Sphingobacterium sp. DN00404 isolated from aquaculture water.</title>
        <authorList>
            <person name="Zhang M."/>
        </authorList>
    </citation>
    <scope>NUCLEOTIDE SEQUENCE [LARGE SCALE GENOMIC DNA]</scope>
    <source>
        <strain evidence="1 2">KCTC 42746</strain>
    </source>
</reference>
<accession>A0ABR7XR53</accession>
<evidence type="ECO:0000313" key="1">
    <source>
        <dbReference type="EMBL" id="MBD1421623.1"/>
    </source>
</evidence>
<name>A0ABR7XR53_9SPHI</name>
<keyword evidence="2" id="KW-1185">Reference proteome</keyword>
<protein>
    <submittedName>
        <fullName evidence="1">Uncharacterized protein</fullName>
    </submittedName>
</protein>
<proteinExistence type="predicted"/>
<dbReference type="EMBL" id="JACNYL010000002">
    <property type="protein sequence ID" value="MBD1421623.1"/>
    <property type="molecule type" value="Genomic_DNA"/>
</dbReference>
<organism evidence="1 2">
    <name type="scientific">Sphingobacterium chuzhouense</name>
    <dbReference type="NCBI Taxonomy" id="1742264"/>
    <lineage>
        <taxon>Bacteria</taxon>
        <taxon>Pseudomonadati</taxon>
        <taxon>Bacteroidota</taxon>
        <taxon>Sphingobacteriia</taxon>
        <taxon>Sphingobacteriales</taxon>
        <taxon>Sphingobacteriaceae</taxon>
        <taxon>Sphingobacterium</taxon>
    </lineage>
</organism>